<dbReference type="Proteomes" id="UP000483379">
    <property type="component" value="Unassembled WGS sequence"/>
</dbReference>
<dbReference type="Gene3D" id="3.30.920.30">
    <property type="entry name" value="Hypothetical protein"/>
    <property type="match status" value="1"/>
</dbReference>
<dbReference type="SUPFAM" id="SSF54786">
    <property type="entry name" value="YcfA/nrd intein domain"/>
    <property type="match status" value="1"/>
</dbReference>
<keyword evidence="5" id="KW-0378">Hydrolase</keyword>
<keyword evidence="7" id="KW-0346">Stress response</keyword>
<dbReference type="GO" id="GO:0004519">
    <property type="term" value="F:endonuclease activity"/>
    <property type="evidence" value="ECO:0007669"/>
    <property type="project" value="UniProtKB-KW"/>
</dbReference>
<dbReference type="RefSeq" id="WP_164456496.1">
    <property type="nucleotide sequence ID" value="NZ_JAAIJQ010000164.1"/>
</dbReference>
<name>A0A6M0K6S4_9GAMM</name>
<evidence type="ECO:0000313" key="8">
    <source>
        <dbReference type="EMBL" id="NEV65169.1"/>
    </source>
</evidence>
<sequence length="72" mass="7936">MPKLPPISHAQLVAGLRRHGFAGPHAGGKHLFMIKGDLRLTIPNPHCQDIAPALLSRILRQAGISREDWLKD</sequence>
<dbReference type="GO" id="GO:0016787">
    <property type="term" value="F:hydrolase activity"/>
    <property type="evidence" value="ECO:0007669"/>
    <property type="project" value="UniProtKB-KW"/>
</dbReference>
<organism evidence="8 9">
    <name type="scientific">Thiorhodococcus minor</name>
    <dbReference type="NCBI Taxonomy" id="57489"/>
    <lineage>
        <taxon>Bacteria</taxon>
        <taxon>Pseudomonadati</taxon>
        <taxon>Pseudomonadota</taxon>
        <taxon>Gammaproteobacteria</taxon>
        <taxon>Chromatiales</taxon>
        <taxon>Chromatiaceae</taxon>
        <taxon>Thiorhodococcus</taxon>
    </lineage>
</organism>
<evidence type="ECO:0000256" key="7">
    <source>
        <dbReference type="ARBA" id="ARBA00023016"/>
    </source>
</evidence>
<dbReference type="EMBL" id="JAAIJQ010000164">
    <property type="protein sequence ID" value="NEV65169.1"/>
    <property type="molecule type" value="Genomic_DNA"/>
</dbReference>
<keyword evidence="2" id="KW-1277">Toxin-antitoxin system</keyword>
<evidence type="ECO:0000313" key="9">
    <source>
        <dbReference type="Proteomes" id="UP000483379"/>
    </source>
</evidence>
<gene>
    <name evidence="8" type="ORF">G3446_25585</name>
</gene>
<reference evidence="8 9" key="1">
    <citation type="submission" date="2020-02" db="EMBL/GenBank/DDBJ databases">
        <title>Genome sequences of Thiorhodococcus mannitoliphagus and Thiorhodococcus minor, purple sulfur photosynthetic bacteria in the gammaproteobacterial family, Chromatiaceae.</title>
        <authorList>
            <person name="Aviles F.A."/>
            <person name="Meyer T.E."/>
            <person name="Kyndt J.A."/>
        </authorList>
    </citation>
    <scope>NUCLEOTIDE SEQUENCE [LARGE SCALE GENOMIC DNA]</scope>
    <source>
        <strain evidence="8 9">DSM 11518</strain>
    </source>
</reference>
<evidence type="ECO:0000256" key="5">
    <source>
        <dbReference type="ARBA" id="ARBA00022801"/>
    </source>
</evidence>
<evidence type="ECO:0000256" key="1">
    <source>
        <dbReference type="ARBA" id="ARBA00006620"/>
    </source>
</evidence>
<dbReference type="InterPro" id="IPR038570">
    <property type="entry name" value="HicA_sf"/>
</dbReference>
<protein>
    <submittedName>
        <fullName evidence="8">Type II toxin-antitoxin system HicA family toxin</fullName>
    </submittedName>
</protein>
<keyword evidence="4" id="KW-0255">Endonuclease</keyword>
<accession>A0A6M0K6S4</accession>
<evidence type="ECO:0000256" key="6">
    <source>
        <dbReference type="ARBA" id="ARBA00022884"/>
    </source>
</evidence>
<dbReference type="AlphaFoldDB" id="A0A6M0K6S4"/>
<keyword evidence="6" id="KW-0694">RNA-binding</keyword>
<proteinExistence type="inferred from homology"/>
<dbReference type="GO" id="GO:0003729">
    <property type="term" value="F:mRNA binding"/>
    <property type="evidence" value="ECO:0007669"/>
    <property type="project" value="InterPro"/>
</dbReference>
<dbReference type="Pfam" id="PF07927">
    <property type="entry name" value="HicA_toxin"/>
    <property type="match status" value="1"/>
</dbReference>
<evidence type="ECO:0000256" key="3">
    <source>
        <dbReference type="ARBA" id="ARBA00022722"/>
    </source>
</evidence>
<keyword evidence="9" id="KW-1185">Reference proteome</keyword>
<evidence type="ECO:0000256" key="2">
    <source>
        <dbReference type="ARBA" id="ARBA00022649"/>
    </source>
</evidence>
<comment type="caution">
    <text evidence="8">The sequence shown here is derived from an EMBL/GenBank/DDBJ whole genome shotgun (WGS) entry which is preliminary data.</text>
</comment>
<keyword evidence="3" id="KW-0540">Nuclease</keyword>
<dbReference type="InterPro" id="IPR012933">
    <property type="entry name" value="HicA_mRNA_interferase"/>
</dbReference>
<comment type="similarity">
    <text evidence="1">Belongs to the HicA mRNA interferase family.</text>
</comment>
<evidence type="ECO:0000256" key="4">
    <source>
        <dbReference type="ARBA" id="ARBA00022759"/>
    </source>
</evidence>